<proteinExistence type="predicted"/>
<gene>
    <name evidence="1" type="ORF">FBU59_001715</name>
</gene>
<dbReference type="Proteomes" id="UP001150603">
    <property type="component" value="Unassembled WGS sequence"/>
</dbReference>
<name>A0ACC1JDF7_9FUNG</name>
<evidence type="ECO:0000313" key="2">
    <source>
        <dbReference type="Proteomes" id="UP001150603"/>
    </source>
</evidence>
<sequence length="222" mass="24865">MDLPQSPPLTNRRRPYLLIVRQWLLPSCLCSLSRLWYLVHWLCSLRPAARARSAWLRLWSPHCRSSSLKIHGCWCEAACPIPLAICTVVLLLQERGRERGAINRNRQQQCLRHPSSQPNRTRPSPCHLPLAWPPSLAEPPLPALLMRRSGCLFPPWTLDGLAEQPASRNGRLAAASGIILAEQQAPVGDAEREHDSSDANTRKAGQGVRARKSAAVVPWLLR</sequence>
<keyword evidence="2" id="KW-1185">Reference proteome</keyword>
<evidence type="ECO:0000313" key="1">
    <source>
        <dbReference type="EMBL" id="KAJ1948179.1"/>
    </source>
</evidence>
<organism evidence="1 2">
    <name type="scientific">Linderina macrospora</name>
    <dbReference type="NCBI Taxonomy" id="4868"/>
    <lineage>
        <taxon>Eukaryota</taxon>
        <taxon>Fungi</taxon>
        <taxon>Fungi incertae sedis</taxon>
        <taxon>Zoopagomycota</taxon>
        <taxon>Kickxellomycotina</taxon>
        <taxon>Kickxellomycetes</taxon>
        <taxon>Kickxellales</taxon>
        <taxon>Kickxellaceae</taxon>
        <taxon>Linderina</taxon>
    </lineage>
</organism>
<accession>A0ACC1JDF7</accession>
<protein>
    <submittedName>
        <fullName evidence="1">Uncharacterized protein</fullName>
    </submittedName>
</protein>
<dbReference type="EMBL" id="JANBPW010000819">
    <property type="protein sequence ID" value="KAJ1948179.1"/>
    <property type="molecule type" value="Genomic_DNA"/>
</dbReference>
<reference evidence="1" key="1">
    <citation type="submission" date="2022-07" db="EMBL/GenBank/DDBJ databases">
        <title>Phylogenomic reconstructions and comparative analyses of Kickxellomycotina fungi.</title>
        <authorList>
            <person name="Reynolds N.K."/>
            <person name="Stajich J.E."/>
            <person name="Barry K."/>
            <person name="Grigoriev I.V."/>
            <person name="Crous P."/>
            <person name="Smith M.E."/>
        </authorList>
    </citation>
    <scope>NUCLEOTIDE SEQUENCE</scope>
    <source>
        <strain evidence="1">NRRL 5244</strain>
    </source>
</reference>
<comment type="caution">
    <text evidence="1">The sequence shown here is derived from an EMBL/GenBank/DDBJ whole genome shotgun (WGS) entry which is preliminary data.</text>
</comment>